<dbReference type="FunFam" id="3.90.230.10:FF:000002">
    <property type="entry name" value="Xaa-Pro aminopeptidase 3"/>
    <property type="match status" value="1"/>
</dbReference>
<keyword evidence="5" id="KW-0464">Manganese</keyword>
<keyword evidence="4 7" id="KW-0378">Hydrolase</keyword>
<dbReference type="InterPro" id="IPR052433">
    <property type="entry name" value="X-Pro_dipept-like"/>
</dbReference>
<gene>
    <name evidence="7" type="primary">pepP_1</name>
    <name evidence="7" type="ORF">GALL_27410</name>
</gene>
<dbReference type="Pfam" id="PF00557">
    <property type="entry name" value="Peptidase_M24"/>
    <property type="match status" value="1"/>
</dbReference>
<protein>
    <submittedName>
        <fullName evidence="7">Xaa-Pro aminopeptidase</fullName>
        <ecNumber evidence="7">3.4.11.9</ecNumber>
    </submittedName>
</protein>
<feature type="domain" description="Aminopeptidase P N-terminal" evidence="6">
    <location>
        <begin position="5"/>
        <end position="137"/>
    </location>
</feature>
<evidence type="ECO:0000256" key="2">
    <source>
        <dbReference type="ARBA" id="ARBA00008766"/>
    </source>
</evidence>
<comment type="cofactor">
    <cofactor evidence="1">
        <name>Mn(2+)</name>
        <dbReference type="ChEBI" id="CHEBI:29035"/>
    </cofactor>
</comment>
<comment type="similarity">
    <text evidence="2">Belongs to the peptidase M24B family.</text>
</comment>
<dbReference type="InterPro" id="IPR029149">
    <property type="entry name" value="Creatin/AminoP/Spt16_N"/>
</dbReference>
<accession>A0A1J5TL56</accession>
<keyword evidence="3" id="KW-0479">Metal-binding</keyword>
<evidence type="ECO:0000259" key="6">
    <source>
        <dbReference type="SMART" id="SM01011"/>
    </source>
</evidence>
<dbReference type="EC" id="3.4.11.9" evidence="7"/>
<dbReference type="PROSITE" id="PS00491">
    <property type="entry name" value="PROLINE_PEPTIDASE"/>
    <property type="match status" value="1"/>
</dbReference>
<comment type="caution">
    <text evidence="7">The sequence shown here is derived from an EMBL/GenBank/DDBJ whole genome shotgun (WGS) entry which is preliminary data.</text>
</comment>
<name>A0A1J5TL56_9ZZZZ</name>
<dbReference type="EMBL" id="MLJW01000006">
    <property type="protein sequence ID" value="OIR16920.1"/>
    <property type="molecule type" value="Genomic_DNA"/>
</dbReference>
<evidence type="ECO:0000256" key="5">
    <source>
        <dbReference type="ARBA" id="ARBA00023211"/>
    </source>
</evidence>
<evidence type="ECO:0000313" key="7">
    <source>
        <dbReference type="EMBL" id="OIR16920.1"/>
    </source>
</evidence>
<dbReference type="CDD" id="cd01087">
    <property type="entry name" value="Prolidase"/>
    <property type="match status" value="1"/>
</dbReference>
<evidence type="ECO:0000256" key="1">
    <source>
        <dbReference type="ARBA" id="ARBA00001936"/>
    </source>
</evidence>
<dbReference type="PANTHER" id="PTHR43226">
    <property type="entry name" value="XAA-PRO AMINOPEPTIDASE 3"/>
    <property type="match status" value="1"/>
</dbReference>
<dbReference type="PRINTS" id="PR00599">
    <property type="entry name" value="MAPEPTIDASE"/>
</dbReference>
<dbReference type="SUPFAM" id="SSF53092">
    <property type="entry name" value="Creatinase/prolidase N-terminal domain"/>
    <property type="match status" value="1"/>
</dbReference>
<dbReference type="InterPro" id="IPR001131">
    <property type="entry name" value="Peptidase_M24B_aminopep-P_CS"/>
</dbReference>
<organism evidence="7">
    <name type="scientific">mine drainage metagenome</name>
    <dbReference type="NCBI Taxonomy" id="410659"/>
    <lineage>
        <taxon>unclassified sequences</taxon>
        <taxon>metagenomes</taxon>
        <taxon>ecological metagenomes</taxon>
    </lineage>
</organism>
<dbReference type="AlphaFoldDB" id="A0A1J5TL56"/>
<dbReference type="InterPro" id="IPR000994">
    <property type="entry name" value="Pept_M24"/>
</dbReference>
<dbReference type="GO" id="GO:0005829">
    <property type="term" value="C:cytosol"/>
    <property type="evidence" value="ECO:0007669"/>
    <property type="project" value="TreeGrafter"/>
</dbReference>
<dbReference type="NCBIfam" id="NF008131">
    <property type="entry name" value="PRK10879.1"/>
    <property type="match status" value="1"/>
</dbReference>
<dbReference type="PANTHER" id="PTHR43226:SF4">
    <property type="entry name" value="XAA-PRO AMINOPEPTIDASE 3"/>
    <property type="match status" value="1"/>
</dbReference>
<evidence type="ECO:0000256" key="4">
    <source>
        <dbReference type="ARBA" id="ARBA00022801"/>
    </source>
</evidence>
<sequence>MPGMSDTAFYAERRKHLQSLMQRGIAIIPTAPEAVRNADTHYDYRHDSHFYYLTGFAEPEAVLVLVAGEQMQTVLFCREKNAEREIWDGFRYGPDAASEKFGFDAAYSIAQLDEKLVELMGNQPALFYPLGADPDWDARIIRLREAVKAKSRSGIRAPGEIRDVREPINEMRLIKDAHEQDIMRRAATISAGAHRRAMRFTRPGRFEYEVEAELLHEFCRHGARHPAYTSIVAGGANACTLHYVGNNARLNDGDLLLIDAGCELDGYAADITRTFPVNGSFSPAQKDVYEIVLAAQAAAISAAKPGMRWSAPHEAALRVLAQGFIDLRLCRGSLESVLETESYKQFYMHRTGHWLGMDVHDVGEYKLDGQWRLLQPGMALTVEPGCYIRPDDSVPRELWNIGIRIEDDVLVTAKGNEVLTRDTPKTVSEIEEVMRHE</sequence>
<dbReference type="GO" id="GO:0070006">
    <property type="term" value="F:metalloaminopeptidase activity"/>
    <property type="evidence" value="ECO:0007669"/>
    <property type="project" value="InterPro"/>
</dbReference>
<dbReference type="GO" id="GO:0030145">
    <property type="term" value="F:manganese ion binding"/>
    <property type="evidence" value="ECO:0007669"/>
    <property type="project" value="InterPro"/>
</dbReference>
<dbReference type="Pfam" id="PF05195">
    <property type="entry name" value="AMP_N"/>
    <property type="match status" value="1"/>
</dbReference>
<dbReference type="SMART" id="SM01011">
    <property type="entry name" value="AMP_N"/>
    <property type="match status" value="1"/>
</dbReference>
<dbReference type="InterPro" id="IPR036005">
    <property type="entry name" value="Creatinase/aminopeptidase-like"/>
</dbReference>
<dbReference type="GO" id="GO:0006508">
    <property type="term" value="P:proteolysis"/>
    <property type="evidence" value="ECO:0007669"/>
    <property type="project" value="TreeGrafter"/>
</dbReference>
<dbReference type="Gene3D" id="3.40.350.10">
    <property type="entry name" value="Creatinase/prolidase N-terminal domain"/>
    <property type="match status" value="1"/>
</dbReference>
<evidence type="ECO:0000256" key="3">
    <source>
        <dbReference type="ARBA" id="ARBA00022723"/>
    </source>
</evidence>
<reference evidence="7" key="1">
    <citation type="submission" date="2016-10" db="EMBL/GenBank/DDBJ databases">
        <title>Sequence of Gallionella enrichment culture.</title>
        <authorList>
            <person name="Poehlein A."/>
            <person name="Muehling M."/>
            <person name="Daniel R."/>
        </authorList>
    </citation>
    <scope>NUCLEOTIDE SEQUENCE</scope>
</reference>
<proteinExistence type="inferred from homology"/>
<dbReference type="SUPFAM" id="SSF55920">
    <property type="entry name" value="Creatinase/aminopeptidase"/>
    <property type="match status" value="1"/>
</dbReference>
<dbReference type="Gene3D" id="3.90.230.10">
    <property type="entry name" value="Creatinase/methionine aminopeptidase superfamily"/>
    <property type="match status" value="1"/>
</dbReference>
<keyword evidence="7" id="KW-0031">Aminopeptidase</keyword>
<dbReference type="InterPro" id="IPR007865">
    <property type="entry name" value="Aminopep_P_N"/>
</dbReference>
<keyword evidence="7" id="KW-0645">Protease</keyword>
<dbReference type="InterPro" id="IPR001714">
    <property type="entry name" value="Pept_M24_MAP"/>
</dbReference>